<sequence>MKKRIKKQILYGLLYLIIFGTIGAGIYFKVRQKPGVTPPILAPKDIEIIWAKSAQQTIGECDLVAKIKNPNPYHFSRQINYQFLLFEQQGSSSNLVNQINGSTWLLPNQEKYIIANEVPCTTNLSRVIFKNDPPLWQAYTEYHEPQIQIFQKEFQKLSQGPPYAQASAIIVNKNEFDLTNIKINIVLEDANDNLIAARQTQIDNLVANQETKINYQWLTEIKENVYRLTVEPDLPITNNFLK</sequence>
<dbReference type="Proteomes" id="UP000228775">
    <property type="component" value="Unassembled WGS sequence"/>
</dbReference>
<dbReference type="EMBL" id="PEVY01000004">
    <property type="protein sequence ID" value="PIU75553.1"/>
    <property type="molecule type" value="Genomic_DNA"/>
</dbReference>
<evidence type="ECO:0000256" key="1">
    <source>
        <dbReference type="SAM" id="Phobius"/>
    </source>
</evidence>
<evidence type="ECO:0000313" key="3">
    <source>
        <dbReference type="Proteomes" id="UP000228775"/>
    </source>
</evidence>
<gene>
    <name evidence="2" type="ORF">COS76_00265</name>
</gene>
<keyword evidence="1" id="KW-0812">Transmembrane</keyword>
<reference evidence="3" key="1">
    <citation type="submission" date="2017-09" db="EMBL/GenBank/DDBJ databases">
        <title>Depth-based differentiation of microbial function through sediment-hosted aquifers and enrichment of novel symbionts in the deep terrestrial subsurface.</title>
        <authorList>
            <person name="Probst A.J."/>
            <person name="Ladd B."/>
            <person name="Jarett J.K."/>
            <person name="Geller-Mcgrath D.E."/>
            <person name="Sieber C.M.K."/>
            <person name="Emerson J.B."/>
            <person name="Anantharaman K."/>
            <person name="Thomas B.C."/>
            <person name="Malmstrom R."/>
            <person name="Stieglmeier M."/>
            <person name="Klingl A."/>
            <person name="Woyke T."/>
            <person name="Ryan C.M."/>
            <person name="Banfield J.F."/>
        </authorList>
    </citation>
    <scope>NUCLEOTIDE SEQUENCE [LARGE SCALE GENOMIC DNA]</scope>
</reference>
<keyword evidence="1" id="KW-1133">Transmembrane helix</keyword>
<comment type="caution">
    <text evidence="2">The sequence shown here is derived from an EMBL/GenBank/DDBJ whole genome shotgun (WGS) entry which is preliminary data.</text>
</comment>
<feature type="transmembrane region" description="Helical" evidence="1">
    <location>
        <begin position="9"/>
        <end position="28"/>
    </location>
</feature>
<organism evidence="2 3">
    <name type="scientific">Candidatus Portnoybacteria bacterium CG06_land_8_20_14_3_00_39_12</name>
    <dbReference type="NCBI Taxonomy" id="1974809"/>
    <lineage>
        <taxon>Bacteria</taxon>
        <taxon>Candidatus Portnoyibacteriota</taxon>
    </lineage>
</organism>
<keyword evidence="1" id="KW-0472">Membrane</keyword>
<proteinExistence type="predicted"/>
<name>A0A2M7AYD2_9BACT</name>
<accession>A0A2M7AYD2</accession>
<evidence type="ECO:0000313" key="2">
    <source>
        <dbReference type="EMBL" id="PIU75553.1"/>
    </source>
</evidence>
<dbReference type="AlphaFoldDB" id="A0A2M7AYD2"/>
<protein>
    <submittedName>
        <fullName evidence="2">Uncharacterized protein</fullName>
    </submittedName>
</protein>